<dbReference type="InterPro" id="IPR036259">
    <property type="entry name" value="MFS_trans_sf"/>
</dbReference>
<feature type="transmembrane region" description="Helical" evidence="2">
    <location>
        <begin position="303"/>
        <end position="321"/>
    </location>
</feature>
<sequence length="436" mass="46318">MPPSSGNPVFYGWKLSVLMLFGNCMFQGGAIYLMNVFIQPFGELYGWNRGELGSAQGLGSFVGMAAAPLLASFAMRIGLRKTMLLGSLCGGFSLIMLARIPDLWLFTLNFCLLWAASQACGGVLGNALMSNWFVRHRGKAFGLANFGMSFGGVILPFAALFLTNTVGVQTACAILGAIALLVLVPGVWFLVRDTPEELGMRPDGDTAPDAAGEKTDMAAPNAGEPNPTVSELLRNLLIYRVGFAFTFGILVGAGAVAQLKPRISDLGYNDATAMAFLCLTALCAACSKYGWGWLADRLSPIRAARMLFVTGAVAMALAFLPQNIVTVALFAALSGLAMGSWTLFPAVLADIFGRAHFIAVYRVASVFVFFKSFGYIIMGKSHELTGTYDGAYLVFCALFAAAFFLIPREGTKYRRSPAALAESAVEPPAGKPAASA</sequence>
<dbReference type="PANTHER" id="PTHR11360:SF290">
    <property type="entry name" value="MONOCARBOXYLATE MFS PERMEASE"/>
    <property type="match status" value="1"/>
</dbReference>
<dbReference type="Gene3D" id="1.20.1250.20">
    <property type="entry name" value="MFS general substrate transporter like domains"/>
    <property type="match status" value="2"/>
</dbReference>
<feature type="transmembrane region" description="Helical" evidence="2">
    <location>
        <begin position="140"/>
        <end position="162"/>
    </location>
</feature>
<keyword evidence="2" id="KW-0472">Membrane</keyword>
<feature type="transmembrane region" description="Helical" evidence="2">
    <location>
        <begin position="390"/>
        <end position="406"/>
    </location>
</feature>
<proteinExistence type="predicted"/>
<organism evidence="3">
    <name type="scientific">uncultured delta proteobacterium</name>
    <dbReference type="NCBI Taxonomy" id="34034"/>
    <lineage>
        <taxon>Bacteria</taxon>
        <taxon>Deltaproteobacteria</taxon>
        <taxon>environmental samples</taxon>
    </lineage>
</organism>
<protein>
    <submittedName>
        <fullName evidence="3">Major facilitator superfamily MFS_1</fullName>
    </submittedName>
</protein>
<feature type="transmembrane region" description="Helical" evidence="2">
    <location>
        <begin position="360"/>
        <end position="378"/>
    </location>
</feature>
<dbReference type="InterPro" id="IPR050327">
    <property type="entry name" value="Proton-linked_MCT"/>
</dbReference>
<feature type="region of interest" description="Disordered" evidence="1">
    <location>
        <begin position="199"/>
        <end position="226"/>
    </location>
</feature>
<dbReference type="InterPro" id="IPR011701">
    <property type="entry name" value="MFS"/>
</dbReference>
<feature type="transmembrane region" description="Helical" evidence="2">
    <location>
        <begin position="12"/>
        <end position="34"/>
    </location>
</feature>
<dbReference type="EMBL" id="FLUQ01000001">
    <property type="protein sequence ID" value="SBV99487.1"/>
    <property type="molecule type" value="Genomic_DNA"/>
</dbReference>
<feature type="transmembrane region" description="Helical" evidence="2">
    <location>
        <begin position="54"/>
        <end position="75"/>
    </location>
</feature>
<accession>A0A212JJ98</accession>
<dbReference type="GO" id="GO:0022857">
    <property type="term" value="F:transmembrane transporter activity"/>
    <property type="evidence" value="ECO:0007669"/>
    <property type="project" value="InterPro"/>
</dbReference>
<gene>
    <name evidence="3" type="ORF">KL86DPRO_11602</name>
</gene>
<evidence type="ECO:0000256" key="1">
    <source>
        <dbReference type="SAM" id="MobiDB-lite"/>
    </source>
</evidence>
<keyword evidence="2" id="KW-1133">Transmembrane helix</keyword>
<evidence type="ECO:0000313" key="3">
    <source>
        <dbReference type="EMBL" id="SBV99487.1"/>
    </source>
</evidence>
<reference evidence="3" key="1">
    <citation type="submission" date="2016-04" db="EMBL/GenBank/DDBJ databases">
        <authorList>
            <person name="Evans L.H."/>
            <person name="Alamgir A."/>
            <person name="Owens N."/>
            <person name="Weber N.D."/>
            <person name="Virtaneva K."/>
            <person name="Barbian K."/>
            <person name="Babar A."/>
            <person name="Rosenke K."/>
        </authorList>
    </citation>
    <scope>NUCLEOTIDE SEQUENCE</scope>
    <source>
        <strain evidence="3">86</strain>
    </source>
</reference>
<keyword evidence="2" id="KW-0812">Transmembrane</keyword>
<evidence type="ECO:0000256" key="2">
    <source>
        <dbReference type="SAM" id="Phobius"/>
    </source>
</evidence>
<feature type="transmembrane region" description="Helical" evidence="2">
    <location>
        <begin position="106"/>
        <end position="128"/>
    </location>
</feature>
<feature type="transmembrane region" description="Helical" evidence="2">
    <location>
        <begin position="237"/>
        <end position="259"/>
    </location>
</feature>
<name>A0A212JJ98_9DELT</name>
<feature type="transmembrane region" description="Helical" evidence="2">
    <location>
        <begin position="271"/>
        <end position="291"/>
    </location>
</feature>
<dbReference type="SUPFAM" id="SSF103473">
    <property type="entry name" value="MFS general substrate transporter"/>
    <property type="match status" value="1"/>
</dbReference>
<feature type="transmembrane region" description="Helical" evidence="2">
    <location>
        <begin position="327"/>
        <end position="348"/>
    </location>
</feature>
<dbReference type="AlphaFoldDB" id="A0A212JJ98"/>
<dbReference type="Pfam" id="PF07690">
    <property type="entry name" value="MFS_1"/>
    <property type="match status" value="1"/>
</dbReference>
<dbReference type="PANTHER" id="PTHR11360">
    <property type="entry name" value="MONOCARBOXYLATE TRANSPORTER"/>
    <property type="match status" value="1"/>
</dbReference>
<feature type="transmembrane region" description="Helical" evidence="2">
    <location>
        <begin position="168"/>
        <end position="191"/>
    </location>
</feature>